<evidence type="ECO:0000256" key="3">
    <source>
        <dbReference type="ARBA" id="ARBA00022688"/>
    </source>
</evidence>
<comment type="catalytic activity">
    <reaction evidence="5">
        <text>a 3-demethylubiquinone + S-adenosyl-L-methionine = a ubiquinone + S-adenosyl-L-homocysteine</text>
        <dbReference type="Rhea" id="RHEA:81215"/>
        <dbReference type="Rhea" id="RHEA-COMP:9565"/>
        <dbReference type="Rhea" id="RHEA-COMP:19654"/>
        <dbReference type="ChEBI" id="CHEBI:16389"/>
        <dbReference type="ChEBI" id="CHEBI:57856"/>
        <dbReference type="ChEBI" id="CHEBI:59789"/>
        <dbReference type="ChEBI" id="CHEBI:231825"/>
    </reaction>
</comment>
<evidence type="ECO:0000313" key="7">
    <source>
        <dbReference type="EMBL" id="CAD8777280.1"/>
    </source>
</evidence>
<dbReference type="InterPro" id="IPR010233">
    <property type="entry name" value="UbiG_MeTrfase"/>
</dbReference>
<feature type="binding site" evidence="5">
    <location>
        <position position="224"/>
    </location>
    <ligand>
        <name>Mg(2+)</name>
        <dbReference type="ChEBI" id="CHEBI:18420"/>
    </ligand>
</feature>
<dbReference type="SUPFAM" id="SSF53335">
    <property type="entry name" value="S-adenosyl-L-methionine-dependent methyltransferases"/>
    <property type="match status" value="1"/>
</dbReference>
<dbReference type="GO" id="GO:0061542">
    <property type="term" value="F:3-demethylubiquinol 3-O-methyltransferase activity"/>
    <property type="evidence" value="ECO:0007669"/>
    <property type="project" value="UniProtKB-UniRule"/>
</dbReference>
<name>A0A7S0V4E2_9CHLO</name>
<dbReference type="EC" id="2.1.1.64" evidence="5"/>
<organism evidence="7">
    <name type="scientific">Polytomella parva</name>
    <dbReference type="NCBI Taxonomy" id="51329"/>
    <lineage>
        <taxon>Eukaryota</taxon>
        <taxon>Viridiplantae</taxon>
        <taxon>Chlorophyta</taxon>
        <taxon>core chlorophytes</taxon>
        <taxon>Chlorophyceae</taxon>
        <taxon>CS clade</taxon>
        <taxon>Chlamydomonadales</taxon>
        <taxon>Chlamydomonadaceae</taxon>
        <taxon>Polytomella</taxon>
    </lineage>
</organism>
<sequence>MLLKLLERYSFTVAHSYRRTSHINCSCIRNVSDAFKITDGSNQYKYSDSFIENKFLHTTASANDDKLADGGVKNFSIDPREVSKFSAISHSWWHPTGPFAPLHAMNPARVNFIRQTAEYFKSRRSAGQNSSGDSERVVVEEDPGEPLRGLTVVDVGCGGGILSESLARLGATVTGIDVSEENVSIASVHAAQDPLTQSRITYQCISAEELQASGARYDIVISSEVIEHVLKPAEFLATLSSMRSDSGSSPVIISTINRTIPAWAVVIAGAEYVLGTVPRGTHEWDKFLTPEELSIMAKACDLEMTLAAGMAMGLDGKFSLTDNLTINYIASFFPPKIASMEGEKGWMGEKSNV</sequence>
<keyword evidence="4 5" id="KW-0949">S-adenosyl-L-methionine</keyword>
<comment type="catalytic activity">
    <reaction evidence="5">
        <text>a 3,4-dihydroxy-5-(all-trans-polyprenyl)benzoate + S-adenosyl-L-methionine = a 4-hydroxy-3-methoxy-5-(all-trans-polyprenyl)benzoate + S-adenosyl-L-homocysteine + H(+)</text>
        <dbReference type="Rhea" id="RHEA:44452"/>
        <dbReference type="Rhea" id="RHEA-COMP:10930"/>
        <dbReference type="Rhea" id="RHEA-COMP:10931"/>
        <dbReference type="ChEBI" id="CHEBI:15378"/>
        <dbReference type="ChEBI" id="CHEBI:57856"/>
        <dbReference type="ChEBI" id="CHEBI:59789"/>
        <dbReference type="ChEBI" id="CHEBI:64694"/>
        <dbReference type="ChEBI" id="CHEBI:84443"/>
        <dbReference type="EC" id="2.1.1.114"/>
    </reaction>
</comment>
<feature type="region of interest" description="Disordered" evidence="6">
    <location>
        <begin position="123"/>
        <end position="142"/>
    </location>
</feature>
<dbReference type="Gene3D" id="3.40.50.150">
    <property type="entry name" value="Vaccinia Virus protein VP39"/>
    <property type="match status" value="1"/>
</dbReference>
<dbReference type="PANTHER" id="PTHR43464:SF19">
    <property type="entry name" value="UBIQUINONE BIOSYNTHESIS O-METHYLTRANSFERASE, MITOCHONDRIAL"/>
    <property type="match status" value="1"/>
</dbReference>
<dbReference type="Pfam" id="PF13489">
    <property type="entry name" value="Methyltransf_23"/>
    <property type="match status" value="1"/>
</dbReference>
<accession>A0A7S0V4E2</accession>
<evidence type="ECO:0000256" key="5">
    <source>
        <dbReference type="HAMAP-Rule" id="MF_03190"/>
    </source>
</evidence>
<dbReference type="GO" id="GO:0010420">
    <property type="term" value="F:polyprenyldihydroxybenzoate methyltransferase activity"/>
    <property type="evidence" value="ECO:0007669"/>
    <property type="project" value="UniProtKB-UniRule"/>
</dbReference>
<feature type="binding site" evidence="5">
    <location>
        <position position="227"/>
    </location>
    <ligand>
        <name>Mg(2+)</name>
        <dbReference type="ChEBI" id="CHEBI:18420"/>
    </ligand>
</feature>
<dbReference type="GO" id="GO:0031314">
    <property type="term" value="C:extrinsic component of mitochondrial inner membrane"/>
    <property type="evidence" value="ECO:0007669"/>
    <property type="project" value="UniProtKB-UniRule"/>
</dbReference>
<feature type="binding site" evidence="5">
    <location>
        <position position="109"/>
    </location>
    <ligand>
        <name>S-adenosyl-L-methionine</name>
        <dbReference type="ChEBI" id="CHEBI:59789"/>
    </ligand>
</feature>
<comment type="pathway">
    <text evidence="5">Cofactor biosynthesis; ubiquinone biosynthesis.</text>
</comment>
<dbReference type="NCBIfam" id="TIGR01983">
    <property type="entry name" value="UbiG"/>
    <property type="match status" value="1"/>
</dbReference>
<keyword evidence="2 5" id="KW-0808">Transferase</keyword>
<dbReference type="GO" id="GO:0046872">
    <property type="term" value="F:metal ion binding"/>
    <property type="evidence" value="ECO:0007669"/>
    <property type="project" value="UniProtKB-KW"/>
</dbReference>
<dbReference type="HAMAP" id="MF_00472">
    <property type="entry name" value="UbiG"/>
    <property type="match status" value="1"/>
</dbReference>
<evidence type="ECO:0000256" key="2">
    <source>
        <dbReference type="ARBA" id="ARBA00022679"/>
    </source>
</evidence>
<keyword evidence="5" id="KW-0496">Mitochondrion</keyword>
<dbReference type="EC" id="2.1.1.-" evidence="5"/>
<dbReference type="EMBL" id="HBFM01019860">
    <property type="protein sequence ID" value="CAD8777280.1"/>
    <property type="molecule type" value="Transcribed_RNA"/>
</dbReference>
<dbReference type="InterPro" id="IPR029063">
    <property type="entry name" value="SAM-dependent_MTases_sf"/>
</dbReference>
<evidence type="ECO:0000256" key="6">
    <source>
        <dbReference type="SAM" id="MobiDB-lite"/>
    </source>
</evidence>
<keyword evidence="5" id="KW-0999">Mitochondrion inner membrane</keyword>
<feature type="binding site" evidence="5">
    <location>
        <position position="177"/>
    </location>
    <ligand>
        <name>S-adenosyl-L-methionine</name>
        <dbReference type="ChEBI" id="CHEBI:59789"/>
    </ligand>
</feature>
<dbReference type="AlphaFoldDB" id="A0A7S0V4E2"/>
<comment type="subunit">
    <text evidence="5">Component of a multi-subunit COQ enzyme complex.</text>
</comment>
<keyword evidence="5" id="KW-0472">Membrane</keyword>
<evidence type="ECO:0000256" key="4">
    <source>
        <dbReference type="ARBA" id="ARBA00022691"/>
    </source>
</evidence>
<evidence type="ECO:0000256" key="1">
    <source>
        <dbReference type="ARBA" id="ARBA00022603"/>
    </source>
</evidence>
<keyword evidence="3 5" id="KW-0831">Ubiquinone biosynthesis</keyword>
<comment type="function">
    <text evidence="5">O-methyltransferase required for two non-consecutive steps during ubiquinone biosynthesis. Catalyzes the 2 O-methylation of 3,4-dihydroxy-5-(all-trans-polyprenyl)benzoic acid into 4-hydroxy-3-methoxy-5-(all-trans-polyprenyl)benzoic acid. Also catalyzes the last step of ubiquinone biosynthesis by mediating methylation of 3-demethylubiquinone into ubiquinone. Also able to mediate the methylation of 3-demethylubiquinol into ubiquinol.</text>
</comment>
<dbReference type="GO" id="GO:0032259">
    <property type="term" value="P:methylation"/>
    <property type="evidence" value="ECO:0007669"/>
    <property type="project" value="UniProtKB-KW"/>
</dbReference>
<dbReference type="EC" id="2.1.1.114" evidence="5"/>
<comment type="catalytic activity">
    <reaction evidence="5">
        <text>a 3-demethylubiquinol + S-adenosyl-L-methionine = a ubiquinol + S-adenosyl-L-homocysteine + H(+)</text>
        <dbReference type="Rhea" id="RHEA:44380"/>
        <dbReference type="Rhea" id="RHEA-COMP:9566"/>
        <dbReference type="Rhea" id="RHEA-COMP:10914"/>
        <dbReference type="ChEBI" id="CHEBI:15378"/>
        <dbReference type="ChEBI" id="CHEBI:17976"/>
        <dbReference type="ChEBI" id="CHEBI:57856"/>
        <dbReference type="ChEBI" id="CHEBI:59789"/>
        <dbReference type="ChEBI" id="CHEBI:84422"/>
        <dbReference type="EC" id="2.1.1.64"/>
    </reaction>
</comment>
<feature type="binding site" evidence="5">
    <location>
        <position position="156"/>
    </location>
    <ligand>
        <name>S-adenosyl-L-methionine</name>
        <dbReference type="ChEBI" id="CHEBI:59789"/>
    </ligand>
</feature>
<keyword evidence="5" id="KW-0479">Metal-binding</keyword>
<protein>
    <recommendedName>
        <fullName evidence="5">Ubiquinone biosynthesis O-methyltransferase, mitochondrial</fullName>
    </recommendedName>
    <alternativeName>
        <fullName evidence="5">3-demethylubiquinol 3-O-methyltransferase</fullName>
        <ecNumber evidence="5">2.1.1.64</ecNumber>
    </alternativeName>
    <alternativeName>
        <fullName evidence="5">3-demethylubiquinone 3-O-methyltransferase</fullName>
        <ecNumber evidence="5">2.1.1.-</ecNumber>
    </alternativeName>
    <alternativeName>
        <fullName evidence="5">Polyprenyldihydroxybenzoate methyltransferase</fullName>
        <ecNumber evidence="5">2.1.1.114</ecNumber>
    </alternativeName>
</protein>
<dbReference type="CDD" id="cd02440">
    <property type="entry name" value="AdoMet_MTases"/>
    <property type="match status" value="1"/>
</dbReference>
<feature type="binding site" evidence="5">
    <location>
        <position position="223"/>
    </location>
    <ligand>
        <name>S-adenosyl-L-methionine</name>
        <dbReference type="ChEBI" id="CHEBI:59789"/>
    </ligand>
</feature>
<gene>
    <name evidence="5" type="primary">COQ3</name>
    <name evidence="7" type="ORF">PPAR00522_LOCUS12972</name>
</gene>
<keyword evidence="5" id="KW-0460">Magnesium</keyword>
<keyword evidence="1 5" id="KW-0489">Methyltransferase</keyword>
<comment type="cofactor">
    <cofactor evidence="5">
        <name>Mg(2+)</name>
        <dbReference type="ChEBI" id="CHEBI:18420"/>
    </cofactor>
</comment>
<dbReference type="UniPathway" id="UPA00232"/>
<feature type="binding site" evidence="5">
    <location>
        <position position="228"/>
    </location>
    <ligand>
        <name>Mg(2+)</name>
        <dbReference type="ChEBI" id="CHEBI:18420"/>
    </ligand>
</feature>
<comment type="similarity">
    <text evidence="5">Belongs to the class I-like SAM-binding methyltransferase superfamily. UbiG/COQ3 family.</text>
</comment>
<proteinExistence type="inferred from homology"/>
<dbReference type="PANTHER" id="PTHR43464">
    <property type="entry name" value="METHYLTRANSFERASE"/>
    <property type="match status" value="1"/>
</dbReference>
<comment type="subcellular location">
    <subcellularLocation>
        <location evidence="5">Mitochondrion inner membrane</location>
        <topology evidence="5">Peripheral membrane protein</topology>
        <orientation evidence="5">Matrix side</orientation>
    </subcellularLocation>
</comment>
<reference evidence="7" key="1">
    <citation type="submission" date="2021-01" db="EMBL/GenBank/DDBJ databases">
        <authorList>
            <person name="Corre E."/>
            <person name="Pelletier E."/>
            <person name="Niang G."/>
            <person name="Scheremetjew M."/>
            <person name="Finn R."/>
            <person name="Kale V."/>
            <person name="Holt S."/>
            <person name="Cochrane G."/>
            <person name="Meng A."/>
            <person name="Brown T."/>
            <person name="Cohen L."/>
        </authorList>
    </citation>
    <scope>NUCLEOTIDE SEQUENCE</scope>
    <source>
        <strain evidence="7">SAG 63-3</strain>
    </source>
</reference>